<organism evidence="16 19">
    <name type="scientific">Medicago truncatula</name>
    <name type="common">Barrel medic</name>
    <name type="synonym">Medicago tribuloides</name>
    <dbReference type="NCBI Taxonomy" id="3880"/>
    <lineage>
        <taxon>Eukaryota</taxon>
        <taxon>Viridiplantae</taxon>
        <taxon>Streptophyta</taxon>
        <taxon>Embryophyta</taxon>
        <taxon>Tracheophyta</taxon>
        <taxon>Spermatophyta</taxon>
        <taxon>Magnoliopsida</taxon>
        <taxon>eudicotyledons</taxon>
        <taxon>Gunneridae</taxon>
        <taxon>Pentapetalae</taxon>
        <taxon>rosids</taxon>
        <taxon>fabids</taxon>
        <taxon>Fabales</taxon>
        <taxon>Fabaceae</taxon>
        <taxon>Papilionoideae</taxon>
        <taxon>50 kb inversion clade</taxon>
        <taxon>NPAAA clade</taxon>
        <taxon>Hologalegina</taxon>
        <taxon>IRL clade</taxon>
        <taxon>Trifolieae</taxon>
        <taxon>Medicago</taxon>
    </lineage>
</organism>
<reference evidence="17" key="5">
    <citation type="journal article" date="2018" name="Nat. Plants">
        <title>Whole-genome landscape of Medicago truncatula symbiotic genes.</title>
        <authorList>
            <person name="Pecrix Y."/>
            <person name="Gamas P."/>
            <person name="Carrere S."/>
        </authorList>
    </citation>
    <scope>NUCLEOTIDE SEQUENCE</scope>
    <source>
        <tissue evidence="17">Leaves</tissue>
    </source>
</reference>
<evidence type="ECO:0000313" key="16">
    <source>
        <dbReference type="EMBL" id="KEH37655.1"/>
    </source>
</evidence>
<dbReference type="EMBL" id="PSQE01000002">
    <property type="protein sequence ID" value="RHN73723.1"/>
    <property type="molecule type" value="Genomic_DNA"/>
</dbReference>
<evidence type="ECO:0000256" key="8">
    <source>
        <dbReference type="ARBA" id="ARBA00023170"/>
    </source>
</evidence>
<accession>A0A072VHM3</accession>
<dbReference type="Pfam" id="PF00190">
    <property type="entry name" value="Cupin_1"/>
    <property type="match status" value="1"/>
</dbReference>
<reference evidence="18" key="3">
    <citation type="submission" date="2015-04" db="UniProtKB">
        <authorList>
            <consortium name="EnsemblPlants"/>
        </authorList>
    </citation>
    <scope>IDENTIFICATION</scope>
    <source>
        <strain evidence="18">cv. Jemalong A17</strain>
    </source>
</reference>
<sequence length="209" mass="22444">MKIIHMLFFFTVFSFTISHASLNDFCVADLKAPNTPSGYPCKPLARITSDDFSFHGLVAGNTNNSFKFGFNSATITNFPALNGLGISALRIDIDQGGSIPMHTHPDATELLIVVQGEITAGFLTPTTFYSKTLKPGDIFVFPKGMLHFAVNSGKGKATAFGALSNENPRTKILDLLLFANKLPSNLVAQTTLLDLAQVKKLKAQFGGSG</sequence>
<reference evidence="16 19" key="2">
    <citation type="journal article" date="2014" name="BMC Genomics">
        <title>An improved genome release (version Mt4.0) for the model legume Medicago truncatula.</title>
        <authorList>
            <person name="Tang H."/>
            <person name="Krishnakumar V."/>
            <person name="Bidwell S."/>
            <person name="Rosen B."/>
            <person name="Chan A."/>
            <person name="Zhou S."/>
            <person name="Gentzbittel L."/>
            <person name="Childs K.L."/>
            <person name="Yandell M."/>
            <person name="Gundlach H."/>
            <person name="Mayer K.F."/>
            <person name="Schwartz D.C."/>
            <person name="Town C.D."/>
        </authorList>
    </citation>
    <scope>GENOME REANNOTATION</scope>
    <source>
        <strain evidence="16">A17</strain>
        <strain evidence="18 19">cv. Jemalong A17</strain>
    </source>
</reference>
<name>A0A072VHM3_MEDTR</name>
<dbReference type="InterPro" id="IPR011051">
    <property type="entry name" value="RmlC_Cupin_sf"/>
</dbReference>
<dbReference type="Gramene" id="rna9577">
    <property type="protein sequence ID" value="RHN73723.1"/>
    <property type="gene ID" value="gene9577"/>
</dbReference>
<evidence type="ECO:0000256" key="11">
    <source>
        <dbReference type="PIRSR" id="PIRSR601929-1"/>
    </source>
</evidence>
<dbReference type="FunFam" id="2.60.120.10:FF:000047">
    <property type="entry name" value="Auxin-binding protein ABP19a"/>
    <property type="match status" value="1"/>
</dbReference>
<keyword evidence="9" id="KW-0325">Glycoprotein</keyword>
<keyword evidence="10 11" id="KW-0464">Manganese</keyword>
<dbReference type="GO" id="GO:0031012">
    <property type="term" value="C:extracellular matrix"/>
    <property type="evidence" value="ECO:0000318"/>
    <property type="project" value="GO_Central"/>
</dbReference>
<dbReference type="Proteomes" id="UP000002051">
    <property type="component" value="Chromosome 2"/>
</dbReference>
<evidence type="ECO:0000256" key="2">
    <source>
        <dbReference type="ARBA" id="ARBA00007456"/>
    </source>
</evidence>
<proteinExistence type="inferred from homology"/>
<evidence type="ECO:0000256" key="3">
    <source>
        <dbReference type="ARBA" id="ARBA00022523"/>
    </source>
</evidence>
<feature type="binding site" evidence="11">
    <location>
        <position position="109"/>
    </location>
    <ligand>
        <name>oxalate</name>
        <dbReference type="ChEBI" id="CHEBI:30623"/>
    </ligand>
</feature>
<evidence type="ECO:0000256" key="4">
    <source>
        <dbReference type="ARBA" id="ARBA00022525"/>
    </source>
</evidence>
<dbReference type="GO" id="GO:0030145">
    <property type="term" value="F:manganese ion binding"/>
    <property type="evidence" value="ECO:0007669"/>
    <property type="project" value="UniProtKB-UniRule"/>
</dbReference>
<dbReference type="InterPro" id="IPR014710">
    <property type="entry name" value="RmlC-like_jellyroll"/>
</dbReference>
<keyword evidence="5 11" id="KW-0479">Metal-binding</keyword>
<feature type="binding site" evidence="12">
    <location>
        <position position="102"/>
    </location>
    <ligand>
        <name>Mn(2+)</name>
        <dbReference type="ChEBI" id="CHEBI:29035"/>
    </ligand>
</feature>
<dbReference type="KEGG" id="mtr:25486573"/>
<dbReference type="OrthoDB" id="1921208at2759"/>
<keyword evidence="19" id="KW-1185">Reference proteome</keyword>
<evidence type="ECO:0000313" key="17">
    <source>
        <dbReference type="EMBL" id="RHN73723.1"/>
    </source>
</evidence>
<reference evidence="20" key="4">
    <citation type="journal article" date="2018" name="Nat. Plants">
        <title>Whole-genome landscape of Medicago truncatula symbiotic genes.</title>
        <authorList>
            <person name="Pecrix Y."/>
            <person name="Staton S.E."/>
            <person name="Sallet E."/>
            <person name="Lelandais-Briere C."/>
            <person name="Moreau S."/>
            <person name="Carrere S."/>
            <person name="Blein T."/>
            <person name="Jardinaud M.F."/>
            <person name="Latrasse D."/>
            <person name="Zouine M."/>
            <person name="Zahm M."/>
            <person name="Kreplak J."/>
            <person name="Mayjonade B."/>
            <person name="Satge C."/>
            <person name="Perez M."/>
            <person name="Cauet S."/>
            <person name="Marande W."/>
            <person name="Chantry-Darmon C."/>
            <person name="Lopez-Roques C."/>
            <person name="Bouchez O."/>
            <person name="Berard A."/>
            <person name="Debelle F."/>
            <person name="Munos S."/>
            <person name="Bendahmane A."/>
            <person name="Berges H."/>
            <person name="Niebel A."/>
            <person name="Buitink J."/>
            <person name="Frugier F."/>
            <person name="Benhamed M."/>
            <person name="Crespi M."/>
            <person name="Gouzy J."/>
            <person name="Gamas P."/>
        </authorList>
    </citation>
    <scope>NUCLEOTIDE SEQUENCE [LARGE SCALE GENOMIC DNA]</scope>
    <source>
        <strain evidence="20">cv. Jemalong A17</strain>
    </source>
</reference>
<evidence type="ECO:0000313" key="20">
    <source>
        <dbReference type="Proteomes" id="UP000265566"/>
    </source>
</evidence>
<feature type="binding site" evidence="12">
    <location>
        <position position="147"/>
    </location>
    <ligand>
        <name>Mn(2+)</name>
        <dbReference type="ChEBI" id="CHEBI:29035"/>
    </ligand>
</feature>
<dbReference type="SMART" id="SM00835">
    <property type="entry name" value="Cupin_1"/>
    <property type="match status" value="1"/>
</dbReference>
<feature type="binding site" evidence="11">
    <location>
        <position position="104"/>
    </location>
    <ligand>
        <name>oxalate</name>
        <dbReference type="ChEBI" id="CHEBI:30623"/>
    </ligand>
</feature>
<dbReference type="CDD" id="cd02241">
    <property type="entry name" value="cupin_OxOx"/>
    <property type="match status" value="1"/>
</dbReference>
<keyword evidence="6 14" id="KW-0732">Signal</keyword>
<reference evidence="16 19" key="1">
    <citation type="journal article" date="2011" name="Nature">
        <title>The Medicago genome provides insight into the evolution of rhizobial symbioses.</title>
        <authorList>
            <person name="Young N.D."/>
            <person name="Debelle F."/>
            <person name="Oldroyd G.E."/>
            <person name="Geurts R."/>
            <person name="Cannon S.B."/>
            <person name="Udvardi M.K."/>
            <person name="Benedito V.A."/>
            <person name="Mayer K.F."/>
            <person name="Gouzy J."/>
            <person name="Schoof H."/>
            <person name="Van de Peer Y."/>
            <person name="Proost S."/>
            <person name="Cook D.R."/>
            <person name="Meyers B.C."/>
            <person name="Spannagl M."/>
            <person name="Cheung F."/>
            <person name="De Mita S."/>
            <person name="Krishnakumar V."/>
            <person name="Gundlach H."/>
            <person name="Zhou S."/>
            <person name="Mudge J."/>
            <person name="Bharti A.K."/>
            <person name="Murray J.D."/>
            <person name="Naoumkina M.A."/>
            <person name="Rosen B."/>
            <person name="Silverstein K.A."/>
            <person name="Tang H."/>
            <person name="Rombauts S."/>
            <person name="Zhao P.X."/>
            <person name="Zhou P."/>
            <person name="Barbe V."/>
            <person name="Bardou P."/>
            <person name="Bechner M."/>
            <person name="Bellec A."/>
            <person name="Berger A."/>
            <person name="Berges H."/>
            <person name="Bidwell S."/>
            <person name="Bisseling T."/>
            <person name="Choisne N."/>
            <person name="Couloux A."/>
            <person name="Denny R."/>
            <person name="Deshpande S."/>
            <person name="Dai X."/>
            <person name="Doyle J.J."/>
            <person name="Dudez A.M."/>
            <person name="Farmer A.D."/>
            <person name="Fouteau S."/>
            <person name="Franken C."/>
            <person name="Gibelin C."/>
            <person name="Gish J."/>
            <person name="Goldstein S."/>
            <person name="Gonzalez A.J."/>
            <person name="Green P.J."/>
            <person name="Hallab A."/>
            <person name="Hartog M."/>
            <person name="Hua A."/>
            <person name="Humphray S.J."/>
            <person name="Jeong D.H."/>
            <person name="Jing Y."/>
            <person name="Jocker A."/>
            <person name="Kenton S.M."/>
            <person name="Kim D.J."/>
            <person name="Klee K."/>
            <person name="Lai H."/>
            <person name="Lang C."/>
            <person name="Lin S."/>
            <person name="Macmil S.L."/>
            <person name="Magdelenat G."/>
            <person name="Matthews L."/>
            <person name="McCorrison J."/>
            <person name="Monaghan E.L."/>
            <person name="Mun J.H."/>
            <person name="Najar F.Z."/>
            <person name="Nicholson C."/>
            <person name="Noirot C."/>
            <person name="O'Bleness M."/>
            <person name="Paule C.R."/>
            <person name="Poulain J."/>
            <person name="Prion F."/>
            <person name="Qin B."/>
            <person name="Qu C."/>
            <person name="Retzel E.F."/>
            <person name="Riddle C."/>
            <person name="Sallet E."/>
            <person name="Samain S."/>
            <person name="Samson N."/>
            <person name="Sanders I."/>
            <person name="Saurat O."/>
            <person name="Scarpelli C."/>
            <person name="Schiex T."/>
            <person name="Segurens B."/>
            <person name="Severin A.J."/>
            <person name="Sherrier D.J."/>
            <person name="Shi R."/>
            <person name="Sims S."/>
            <person name="Singer S.R."/>
            <person name="Sinharoy S."/>
            <person name="Sterck L."/>
            <person name="Viollet A."/>
            <person name="Wang B.B."/>
            <person name="Wang K."/>
            <person name="Wang M."/>
            <person name="Wang X."/>
            <person name="Warfsmann J."/>
            <person name="Weissenbach J."/>
            <person name="White D.D."/>
            <person name="White J.D."/>
            <person name="Wiley G.B."/>
            <person name="Wincker P."/>
            <person name="Xing Y."/>
            <person name="Yang L."/>
            <person name="Yao Z."/>
            <person name="Ying F."/>
            <person name="Zhai J."/>
            <person name="Zhou L."/>
            <person name="Zuber A."/>
            <person name="Denarie J."/>
            <person name="Dixon R.A."/>
            <person name="May G.D."/>
            <person name="Schwartz D.C."/>
            <person name="Rogers J."/>
            <person name="Quetier F."/>
            <person name="Town C.D."/>
            <person name="Roe B.A."/>
        </authorList>
    </citation>
    <scope>NUCLEOTIDE SEQUENCE [LARGE SCALE GENOMIC DNA]</scope>
    <source>
        <strain evidence="16">A17</strain>
        <strain evidence="18 19">cv. Jemalong A17</strain>
    </source>
</reference>
<protein>
    <recommendedName>
        <fullName evidence="14">Germin-like protein</fullName>
    </recommendedName>
</protein>
<evidence type="ECO:0000256" key="5">
    <source>
        <dbReference type="ARBA" id="ARBA00022723"/>
    </source>
</evidence>
<dbReference type="EnsemblPlants" id="KEH37655">
    <property type="protein sequence ID" value="KEH37655"/>
    <property type="gene ID" value="MTR_2g044040"/>
</dbReference>
<feature type="chain" id="PRO_5014500678" description="Germin-like protein" evidence="14">
    <location>
        <begin position="21"/>
        <end position="209"/>
    </location>
</feature>
<evidence type="ECO:0000259" key="15">
    <source>
        <dbReference type="SMART" id="SM00835"/>
    </source>
</evidence>
<dbReference type="InterPro" id="IPR006045">
    <property type="entry name" value="Cupin_1"/>
</dbReference>
<evidence type="ECO:0000313" key="19">
    <source>
        <dbReference type="Proteomes" id="UP000002051"/>
    </source>
</evidence>
<dbReference type="AlphaFoldDB" id="A0A072VHM3"/>
<gene>
    <name evidence="18" type="primary">25486573</name>
    <name evidence="16" type="ordered locus">MTR_2g044040</name>
    <name evidence="17" type="ORF">MtrunA17_Chr2g0301611</name>
</gene>
<evidence type="ECO:0000256" key="9">
    <source>
        <dbReference type="ARBA" id="ARBA00023180"/>
    </source>
</evidence>
<dbReference type="InterPro" id="IPR001929">
    <property type="entry name" value="Germin"/>
</dbReference>
<dbReference type="GO" id="GO:0048046">
    <property type="term" value="C:apoplast"/>
    <property type="evidence" value="ECO:0007669"/>
    <property type="project" value="UniProtKB-SubCell"/>
</dbReference>
<dbReference type="PANTHER" id="PTHR31238">
    <property type="entry name" value="GERMIN-LIKE PROTEIN SUBFAMILY 3 MEMBER 3"/>
    <property type="match status" value="1"/>
</dbReference>
<evidence type="ECO:0000256" key="6">
    <source>
        <dbReference type="ARBA" id="ARBA00022729"/>
    </source>
</evidence>
<evidence type="ECO:0000256" key="1">
    <source>
        <dbReference type="ARBA" id="ARBA00004271"/>
    </source>
</evidence>
<evidence type="ECO:0000256" key="13">
    <source>
        <dbReference type="PIRSR" id="PIRSR601929-3"/>
    </source>
</evidence>
<evidence type="ECO:0000256" key="10">
    <source>
        <dbReference type="ARBA" id="ARBA00023211"/>
    </source>
</evidence>
<dbReference type="STRING" id="3880.A0A072VHM3"/>
<feature type="domain" description="Cupin type-1" evidence="15">
    <location>
        <begin position="55"/>
        <end position="199"/>
    </location>
</feature>
<dbReference type="SUPFAM" id="SSF51182">
    <property type="entry name" value="RmlC-like cupins"/>
    <property type="match status" value="1"/>
</dbReference>
<dbReference type="HOGENOM" id="CLU_015790_0_2_1"/>
<dbReference type="InterPro" id="IPR019780">
    <property type="entry name" value="Germin_Mn-BS"/>
</dbReference>
<feature type="disulfide bond" evidence="13">
    <location>
        <begin position="26"/>
        <end position="41"/>
    </location>
</feature>
<comment type="subcellular location">
    <subcellularLocation>
        <location evidence="1 14">Secreted</location>
        <location evidence="1 14">Extracellular space</location>
        <location evidence="1 14">Apoplast</location>
    </subcellularLocation>
</comment>
<evidence type="ECO:0000313" key="18">
    <source>
        <dbReference type="EnsemblPlants" id="KEH37655"/>
    </source>
</evidence>
<feature type="binding site" evidence="12">
    <location>
        <position position="104"/>
    </location>
    <ligand>
        <name>Mn(2+)</name>
        <dbReference type="ChEBI" id="CHEBI:29035"/>
    </ligand>
</feature>
<feature type="signal peptide" evidence="14">
    <location>
        <begin position="1"/>
        <end position="20"/>
    </location>
</feature>
<evidence type="ECO:0000256" key="14">
    <source>
        <dbReference type="RuleBase" id="RU366015"/>
    </source>
</evidence>
<evidence type="ECO:0000256" key="12">
    <source>
        <dbReference type="PIRSR" id="PIRSR601929-2"/>
    </source>
</evidence>
<dbReference type="EMBL" id="CM001218">
    <property type="protein sequence ID" value="KEH37655.1"/>
    <property type="molecule type" value="Genomic_DNA"/>
</dbReference>
<keyword evidence="8" id="KW-0675">Receptor</keyword>
<dbReference type="PROSITE" id="PS00725">
    <property type="entry name" value="GERMIN"/>
    <property type="match status" value="1"/>
</dbReference>
<dbReference type="Proteomes" id="UP000265566">
    <property type="component" value="Chromosome 2"/>
</dbReference>
<keyword evidence="3 14" id="KW-0052">Apoplast</keyword>
<dbReference type="Gene3D" id="2.60.120.10">
    <property type="entry name" value="Jelly Rolls"/>
    <property type="match status" value="1"/>
</dbReference>
<feature type="binding site" evidence="12">
    <location>
        <position position="109"/>
    </location>
    <ligand>
        <name>Mn(2+)</name>
        <dbReference type="ChEBI" id="CHEBI:29035"/>
    </ligand>
</feature>
<evidence type="ECO:0000256" key="7">
    <source>
        <dbReference type="ARBA" id="ARBA00023157"/>
    </source>
</evidence>
<keyword evidence="4 14" id="KW-0964">Secreted</keyword>
<comment type="similarity">
    <text evidence="2 14">Belongs to the germin family.</text>
</comment>
<keyword evidence="7 13" id="KW-1015">Disulfide bond</keyword>
<dbReference type="PRINTS" id="PR00325">
    <property type="entry name" value="GERMIN"/>
</dbReference>